<evidence type="ECO:0000313" key="1">
    <source>
        <dbReference type="EMBL" id="CAG8757825.1"/>
    </source>
</evidence>
<proteinExistence type="predicted"/>
<dbReference type="PANTHER" id="PTHR10492">
    <property type="match status" value="1"/>
</dbReference>
<protein>
    <submittedName>
        <fullName evidence="1">17983_t:CDS:1</fullName>
    </submittedName>
</protein>
<gene>
    <name evidence="1" type="ORF">CPELLU_LOCUS15111</name>
</gene>
<dbReference type="AlphaFoldDB" id="A0A9N9NUA7"/>
<dbReference type="PANTHER" id="PTHR10492:SF94">
    <property type="entry name" value="ATP-DEPENDENT DNA HELICASE"/>
    <property type="match status" value="1"/>
</dbReference>
<name>A0A9N9NUA7_9GLOM</name>
<sequence length="98" mass="11201">MLLRNLDPVNRLCNETRLICREFQIQTINTEIATGDYQGKCVFISRISLLSSEDIGLPFVLKRKQFPPVFSHGQLYVTMSRVCKKSNLKVLVKNGSIK</sequence>
<evidence type="ECO:0000313" key="2">
    <source>
        <dbReference type="Proteomes" id="UP000789759"/>
    </source>
</evidence>
<accession>A0A9N9NUA7</accession>
<keyword evidence="2" id="KW-1185">Reference proteome</keyword>
<comment type="caution">
    <text evidence="1">The sequence shown here is derived from an EMBL/GenBank/DDBJ whole genome shotgun (WGS) entry which is preliminary data.</text>
</comment>
<dbReference type="EMBL" id="CAJVQA010019173">
    <property type="protein sequence ID" value="CAG8757825.1"/>
    <property type="molecule type" value="Genomic_DNA"/>
</dbReference>
<dbReference type="OrthoDB" id="3691720at2759"/>
<reference evidence="1" key="1">
    <citation type="submission" date="2021-06" db="EMBL/GenBank/DDBJ databases">
        <authorList>
            <person name="Kallberg Y."/>
            <person name="Tangrot J."/>
            <person name="Rosling A."/>
        </authorList>
    </citation>
    <scope>NUCLEOTIDE SEQUENCE</scope>
    <source>
        <strain evidence="1">FL966</strain>
    </source>
</reference>
<feature type="non-terminal residue" evidence="1">
    <location>
        <position position="1"/>
    </location>
</feature>
<dbReference type="Proteomes" id="UP000789759">
    <property type="component" value="Unassembled WGS sequence"/>
</dbReference>
<organism evidence="1 2">
    <name type="scientific">Cetraspora pellucida</name>
    <dbReference type="NCBI Taxonomy" id="1433469"/>
    <lineage>
        <taxon>Eukaryota</taxon>
        <taxon>Fungi</taxon>
        <taxon>Fungi incertae sedis</taxon>
        <taxon>Mucoromycota</taxon>
        <taxon>Glomeromycotina</taxon>
        <taxon>Glomeromycetes</taxon>
        <taxon>Diversisporales</taxon>
        <taxon>Gigasporaceae</taxon>
        <taxon>Cetraspora</taxon>
    </lineage>
</organism>